<feature type="binding site" evidence="5">
    <location>
        <begin position="280"/>
        <end position="282"/>
    </location>
    <ligand>
        <name>pyridoxal 5'-phosphate</name>
        <dbReference type="ChEBI" id="CHEBI:597326"/>
    </ligand>
</feature>
<comment type="cofactor">
    <cofactor evidence="1 5">
        <name>pyridoxal 5'-phosphate</name>
        <dbReference type="ChEBI" id="CHEBI:597326"/>
    </cofactor>
</comment>
<keyword evidence="4 5" id="KW-0648">Protein biosynthesis</keyword>
<sequence>MKGSKDHLIEKTFEAFFELEDMREIIRRSLPTGMSAVEEDAFMKSTANLKSVIEALEKGTSEKQANFPQIVDRIGLRYREEGNINIQPIQAAGRLTPEARKALISYGDGYSTCDSCRKPFRLDKISRPPIADFHEELAGFVNMDTARVVPGARRGFQAVTSSLVEKDDPVIVSSLAHYTEFLAVEAAGGKIREIPLDDDNKVDVGSTAEKIEDVIREDGKPPSLMMMDHFDYQYANEHDIKSIAGVAHDYDIPVLYNGAYTVGVMPVDGKKLGADFVVGSGHKSMASPAPSGVLATTDEYADLIFRTTQMKGDVTGRKFGIKEVEMMGCTLMGGTLLAMMASFPHVKKRTQNWDEEVRNSNRFMEEFLKIEGNKVISEYPRRHTLTKVDTTQTFDKVAKEHKRRGFFLSDELSKLGIVGMFPGATRAWKLNTYGLSREKIDYLSDAFKEIAVKYNLNVD</sequence>
<dbReference type="InterPro" id="IPR015422">
    <property type="entry name" value="PyrdxlP-dep_Trfase_small"/>
</dbReference>
<dbReference type="Pfam" id="PF05889">
    <property type="entry name" value="SepSecS"/>
    <property type="match status" value="1"/>
</dbReference>
<keyword evidence="2 5" id="KW-0808">Transferase</keyword>
<dbReference type="PANTHER" id="PTHR43586:SF3">
    <property type="entry name" value="O-PHOSPHO-L-SERYL-TRNA:CYS-TRNA SYNTHASE"/>
    <property type="match status" value="1"/>
</dbReference>
<evidence type="ECO:0000313" key="9">
    <source>
        <dbReference type="Proteomes" id="UP000295404"/>
    </source>
</evidence>
<dbReference type="RefSeq" id="WP_096712997.1">
    <property type="nucleotide sequence ID" value="NZ_OBDR01000015.1"/>
</dbReference>
<dbReference type="SUPFAM" id="SSF53383">
    <property type="entry name" value="PLP-dependent transferases"/>
    <property type="match status" value="1"/>
</dbReference>
<dbReference type="InterPro" id="IPR008829">
    <property type="entry name" value="SepSecS/SepCysS"/>
</dbReference>
<feature type="modified residue" description="N6-(pyridoxal phosphate)lysine" evidence="5">
    <location>
        <position position="283"/>
    </location>
</feature>
<dbReference type="InterPro" id="IPR015424">
    <property type="entry name" value="PyrdxlP-dep_Trfase"/>
</dbReference>
<dbReference type="EC" id="2.5.1.73" evidence="5"/>
<accession>A0A285GIG9</accession>
<reference evidence="6" key="2">
    <citation type="submission" date="2017-09" db="EMBL/GenBank/DDBJ databases">
        <authorList>
            <person name="Ehlers B."/>
            <person name="Leendertz F.H."/>
        </authorList>
    </citation>
    <scope>NUCLEOTIDE SEQUENCE [LARGE SCALE GENOMIC DNA]</scope>
    <source>
        <strain evidence="6">WG-1MB</strain>
    </source>
</reference>
<keyword evidence="8" id="KW-1185">Reference proteome</keyword>
<comment type="catalytic activity">
    <reaction evidence="5">
        <text>O-phospho-L-seryl-tRNA(Cys) + hydrogen sulfide + H(+) = L-cysteinyl-tRNA(Cys) + phosphate</text>
        <dbReference type="Rhea" id="RHEA:25686"/>
        <dbReference type="Rhea" id="RHEA-COMP:9679"/>
        <dbReference type="Rhea" id="RHEA-COMP:9719"/>
        <dbReference type="ChEBI" id="CHEBI:15378"/>
        <dbReference type="ChEBI" id="CHEBI:29919"/>
        <dbReference type="ChEBI" id="CHEBI:43474"/>
        <dbReference type="ChEBI" id="CHEBI:78517"/>
        <dbReference type="ChEBI" id="CHEBI:78551"/>
        <dbReference type="EC" id="2.5.1.73"/>
    </reaction>
</comment>
<dbReference type="NCBIfam" id="TIGR02539">
    <property type="entry name" value="SepCysS"/>
    <property type="match status" value="1"/>
</dbReference>
<protein>
    <recommendedName>
        <fullName evidence="5">O-phospho-L-seryl-tRNA:Cys-tRNA synthase</fullName>
        <ecNumber evidence="5">2.5.1.73</ecNumber>
    </recommendedName>
    <alternativeName>
        <fullName evidence="5">Sep-tRNA:Cys-tRNA synthase</fullName>
        <shortName evidence="5">SepCysS</shortName>
    </alternativeName>
</protein>
<dbReference type="InterPro" id="IPR013375">
    <property type="entry name" value="Sep_Cys-tRNA_synth_arc"/>
</dbReference>
<keyword evidence="3 5" id="KW-0663">Pyridoxal phosphate</keyword>
<dbReference type="Gene3D" id="3.40.640.10">
    <property type="entry name" value="Type I PLP-dependent aspartate aminotransferase-like (Major domain)"/>
    <property type="match status" value="1"/>
</dbReference>
<dbReference type="AlphaFoldDB" id="A0A285GIG9"/>
<dbReference type="HAMAP" id="MF_01675">
    <property type="entry name" value="Sep_Cys_tRNA_synth"/>
    <property type="match status" value="1"/>
</dbReference>
<comment type="subunit">
    <text evidence="5">Homodimer. Interacts with SepRS.</text>
</comment>
<evidence type="ECO:0000256" key="4">
    <source>
        <dbReference type="ARBA" id="ARBA00022917"/>
    </source>
</evidence>
<organism evidence="6 8">
    <name type="scientific">Methanohalophilus euhalobius</name>
    <dbReference type="NCBI Taxonomy" id="51203"/>
    <lineage>
        <taxon>Archaea</taxon>
        <taxon>Methanobacteriati</taxon>
        <taxon>Methanobacteriota</taxon>
        <taxon>Stenosarchaea group</taxon>
        <taxon>Methanomicrobia</taxon>
        <taxon>Methanosarcinales</taxon>
        <taxon>Methanosarcinaceae</taxon>
        <taxon>Methanohalophilus</taxon>
    </lineage>
</organism>
<dbReference type="Gene3D" id="3.90.1150.10">
    <property type="entry name" value="Aspartate Aminotransferase, domain 1"/>
    <property type="match status" value="1"/>
</dbReference>
<evidence type="ECO:0000256" key="5">
    <source>
        <dbReference type="HAMAP-Rule" id="MF_01675"/>
    </source>
</evidence>
<evidence type="ECO:0000313" key="7">
    <source>
        <dbReference type="EMBL" id="TCL11983.1"/>
    </source>
</evidence>
<dbReference type="EMBL" id="OBDR01000015">
    <property type="protein sequence ID" value="SNY22131.1"/>
    <property type="molecule type" value="Genomic_DNA"/>
</dbReference>
<reference evidence="8" key="1">
    <citation type="submission" date="2017-09" db="EMBL/GenBank/DDBJ databases">
        <authorList>
            <person name="Varghese N."/>
            <person name="Submissions S."/>
        </authorList>
    </citation>
    <scope>NUCLEOTIDE SEQUENCE [LARGE SCALE GENOMIC DNA]</scope>
    <source>
        <strain evidence="8">WG-1MB</strain>
    </source>
</reference>
<dbReference type="EMBL" id="SMMS01000001">
    <property type="protein sequence ID" value="TCL11983.1"/>
    <property type="molecule type" value="Genomic_DNA"/>
</dbReference>
<dbReference type="Proteomes" id="UP000295404">
    <property type="component" value="Unassembled WGS sequence"/>
</dbReference>
<dbReference type="Proteomes" id="UP000217726">
    <property type="component" value="Unassembled WGS sequence"/>
</dbReference>
<evidence type="ECO:0000256" key="1">
    <source>
        <dbReference type="ARBA" id="ARBA00001933"/>
    </source>
</evidence>
<evidence type="ECO:0000256" key="2">
    <source>
        <dbReference type="ARBA" id="ARBA00022679"/>
    </source>
</evidence>
<feature type="binding site" evidence="5">
    <location>
        <position position="257"/>
    </location>
    <ligand>
        <name>pyridoxal 5'-phosphate</name>
        <dbReference type="ChEBI" id="CHEBI:597326"/>
    </ligand>
</feature>
<dbReference type="GO" id="GO:0043766">
    <property type="term" value="F:Sep-tRNA:Cys-tRNA synthase activity"/>
    <property type="evidence" value="ECO:0007669"/>
    <property type="project" value="UniProtKB-UniRule"/>
</dbReference>
<dbReference type="GO" id="GO:0006412">
    <property type="term" value="P:translation"/>
    <property type="evidence" value="ECO:0007669"/>
    <property type="project" value="UniProtKB-KW"/>
</dbReference>
<dbReference type="NCBIfam" id="NF006810">
    <property type="entry name" value="PRK09331.1"/>
    <property type="match status" value="1"/>
</dbReference>
<feature type="binding site" evidence="5">
    <location>
        <begin position="152"/>
        <end position="153"/>
    </location>
    <ligand>
        <name>pyridoxal 5'-phosphate</name>
        <dbReference type="ChEBI" id="CHEBI:597326"/>
    </ligand>
</feature>
<evidence type="ECO:0000313" key="6">
    <source>
        <dbReference type="EMBL" id="SNY22131.1"/>
    </source>
</evidence>
<comment type="function">
    <text evidence="5">Converts O-phospho-L-seryl-tRNA(Cys) (Sep-tRNA(Cys)) to L-cysteinyl-tRNA(Cys) (Cys-tRNA(Cys)).</text>
</comment>
<dbReference type="OrthoDB" id="5817at2157"/>
<name>A0A285GIG9_9EURY</name>
<reference evidence="7 9" key="3">
    <citation type="submission" date="2019-03" db="EMBL/GenBank/DDBJ databases">
        <title>Subsurface microbial communities from deep shales in Ohio and West Virginia, USA.</title>
        <authorList>
            <person name="Wrighton K."/>
        </authorList>
    </citation>
    <scope>NUCLEOTIDE SEQUENCE [LARGE SCALE GENOMIC DNA]</scope>
    <source>
        <strain evidence="7 9">WG1_MB</strain>
    </source>
</reference>
<proteinExistence type="inferred from homology"/>
<evidence type="ECO:0000256" key="3">
    <source>
        <dbReference type="ARBA" id="ARBA00022898"/>
    </source>
</evidence>
<evidence type="ECO:0000313" key="8">
    <source>
        <dbReference type="Proteomes" id="UP000217726"/>
    </source>
</evidence>
<dbReference type="InterPro" id="IPR015421">
    <property type="entry name" value="PyrdxlP-dep_Trfase_major"/>
</dbReference>
<dbReference type="PANTHER" id="PTHR43586">
    <property type="entry name" value="CYSTEINE DESULFURASE"/>
    <property type="match status" value="1"/>
</dbReference>
<comment type="similarity">
    <text evidence="5">Belongs to the SepCysS family.</text>
</comment>
<gene>
    <name evidence="7" type="ORF">C7960_1192</name>
    <name evidence="6" type="ORF">SAMN06295989_11528</name>
</gene>